<evidence type="ECO:0000259" key="1">
    <source>
        <dbReference type="Pfam" id="PF13304"/>
    </source>
</evidence>
<dbReference type="AlphaFoldDB" id="A0A917TDF3"/>
<evidence type="ECO:0000313" key="3">
    <source>
        <dbReference type="Proteomes" id="UP000655208"/>
    </source>
</evidence>
<dbReference type="Proteomes" id="UP000655208">
    <property type="component" value="Unassembled WGS sequence"/>
</dbReference>
<dbReference type="GO" id="GO:0005524">
    <property type="term" value="F:ATP binding"/>
    <property type="evidence" value="ECO:0007669"/>
    <property type="project" value="InterPro"/>
</dbReference>
<keyword evidence="3" id="KW-1185">Reference proteome</keyword>
<evidence type="ECO:0000313" key="2">
    <source>
        <dbReference type="EMBL" id="GGM19344.1"/>
    </source>
</evidence>
<dbReference type="Pfam" id="PF13304">
    <property type="entry name" value="AAA_21"/>
    <property type="match status" value="1"/>
</dbReference>
<organism evidence="2 3">
    <name type="scientific">Nakamurella endophytica</name>
    <dbReference type="NCBI Taxonomy" id="1748367"/>
    <lineage>
        <taxon>Bacteria</taxon>
        <taxon>Bacillati</taxon>
        <taxon>Actinomycetota</taxon>
        <taxon>Actinomycetes</taxon>
        <taxon>Nakamurellales</taxon>
        <taxon>Nakamurellaceae</taxon>
        <taxon>Nakamurella</taxon>
    </lineage>
</organism>
<protein>
    <recommendedName>
        <fullName evidence="1">ATPase AAA-type core domain-containing protein</fullName>
    </recommendedName>
</protein>
<dbReference type="EMBL" id="BMNA01000025">
    <property type="protein sequence ID" value="GGM19344.1"/>
    <property type="molecule type" value="Genomic_DNA"/>
</dbReference>
<feature type="domain" description="ATPase AAA-type core" evidence="1">
    <location>
        <begin position="26"/>
        <end position="360"/>
    </location>
</feature>
<reference evidence="2" key="1">
    <citation type="journal article" date="2014" name="Int. J. Syst. Evol. Microbiol.">
        <title>Complete genome sequence of Corynebacterium casei LMG S-19264T (=DSM 44701T), isolated from a smear-ripened cheese.</title>
        <authorList>
            <consortium name="US DOE Joint Genome Institute (JGI-PGF)"/>
            <person name="Walter F."/>
            <person name="Albersmeier A."/>
            <person name="Kalinowski J."/>
            <person name="Ruckert C."/>
        </authorList>
    </citation>
    <scope>NUCLEOTIDE SEQUENCE</scope>
    <source>
        <strain evidence="2">CGMCC 4.7308</strain>
    </source>
</reference>
<dbReference type="GO" id="GO:0016887">
    <property type="term" value="F:ATP hydrolysis activity"/>
    <property type="evidence" value="ECO:0007669"/>
    <property type="project" value="InterPro"/>
</dbReference>
<dbReference type="PANTHER" id="PTHR40396">
    <property type="entry name" value="ATPASE-LIKE PROTEIN"/>
    <property type="match status" value="1"/>
</dbReference>
<dbReference type="PIRSF" id="PIRSF029347">
    <property type="entry name" value="RecF"/>
    <property type="match status" value="1"/>
</dbReference>
<proteinExistence type="predicted"/>
<dbReference type="SUPFAM" id="SSF52540">
    <property type="entry name" value="P-loop containing nucleoside triphosphate hydrolases"/>
    <property type="match status" value="1"/>
</dbReference>
<dbReference type="InterPro" id="IPR003959">
    <property type="entry name" value="ATPase_AAA_core"/>
</dbReference>
<name>A0A917TDF3_9ACTN</name>
<dbReference type="RefSeq" id="WP_188945031.1">
    <property type="nucleotide sequence ID" value="NZ_BMNA01000025.1"/>
</dbReference>
<sequence length="430" mass="46749">MPAELLELRLPAFKSVRDGRVRLGPLTLIVGRNGSGKSNVLDALAVLSSLSAGLDLREALDGRDRPAVRGGSQGCAPLGTSSFKIGVAARYEGAIYQLDLRIGVEPILRVEAESLWTLRTSGPKRGERRYLLKSEPPDPYSADIVARWDNGQRGTNPPITMRADQLLTSQIATRVPQTSQPARKLLDVATSVLDALSGVFVLDPVPSQMREYVPERDSVLRRSADNLSAVVGRLIREKETGSALIDMTRSLSEAQVADMRTVRSPLGDVMAIIEERIGGRLQEVPTRLMSDGTLRFLAIAAAMHDDPTHDASENSRLLVVEELENGLHSSQSALLINRLKEAASRNVRTLATTHSPVILDSLGGADHAHVVVAARDEDGWSRLTRLTDFPNYLDVLGRSSLGRSVVTDRLRPATRERPSADQSLVELFGA</sequence>
<accession>A0A917TDF3</accession>
<dbReference type="Gene3D" id="3.40.50.300">
    <property type="entry name" value="P-loop containing nucleotide triphosphate hydrolases"/>
    <property type="match status" value="2"/>
</dbReference>
<dbReference type="InterPro" id="IPR027417">
    <property type="entry name" value="P-loop_NTPase"/>
</dbReference>
<dbReference type="InterPro" id="IPR014555">
    <property type="entry name" value="RecF-like"/>
</dbReference>
<dbReference type="PANTHER" id="PTHR40396:SF1">
    <property type="entry name" value="ATPASE AAA-TYPE CORE DOMAIN-CONTAINING PROTEIN"/>
    <property type="match status" value="1"/>
</dbReference>
<comment type="caution">
    <text evidence="2">The sequence shown here is derived from an EMBL/GenBank/DDBJ whole genome shotgun (WGS) entry which is preliminary data.</text>
</comment>
<reference evidence="2" key="2">
    <citation type="submission" date="2020-09" db="EMBL/GenBank/DDBJ databases">
        <authorList>
            <person name="Sun Q."/>
            <person name="Zhou Y."/>
        </authorList>
    </citation>
    <scope>NUCLEOTIDE SEQUENCE</scope>
    <source>
        <strain evidence="2">CGMCC 4.7308</strain>
    </source>
</reference>
<gene>
    <name evidence="2" type="ORF">GCM10011594_44250</name>
</gene>